<dbReference type="WBParaSite" id="SSTP_0000607600.1">
    <property type="protein sequence ID" value="SSTP_0000607600.1"/>
    <property type="gene ID" value="SSTP_0000607600"/>
</dbReference>
<sequence length="656" mass="77801">MYSPSFDVVVNNINRLIERKIIEKLHIIFIYKLNIKMSSGNFRQVCDDFLKQLSELDNDKDKANKLFKNFNKELNPINRDKKQKNTLKNEMCVRILEKFYEVTKLHKELNEIWGNYTNILKYNEINCRRKLIRLIESDCEKETIPPGVLGLFFSIKNDLAKFITKKEIVIQAICTVEDILTKSLEESKVIKDLEKFFSTEDGIFLKNLNNSSIMTEEERDDYFKEFCNKYKIRSDYLLEIYLIVENVDKFSQLFDVIKEDVEGNIIMDTSISGVDAPSDFISSSRYSNIKKLLRNFNNQKIKSSVFMDNVYKMCVEDRDNKGILLETMGRDKKGYPKELTTIINECDTFSYDDEISKEFDFMFRNETYPSSKKYYYNDSDFENVNVIDIVNGVKILEDEIEKSLESNQSETPFFFFDIKTTIKYNKEQLAYIALKRKNSFWIIDCHDTQKQVFVFDFLEKLFTNVNISIVMYNSKKTINKLSLFFKFAKEKMKKTISNIFSIYLIINSFVRKDSSDPEIKKIFPSTYKEVFVYNNEHESHENKIEKQEILGDLIDDGDSVMPQTIKNICKDLTFSQAVHLVLGKPYDECEDTEYSFWQRNPLREAQKSSMKMRLNALEEMFMKLRIIINEKMNVNYRKEYISRTEVFFNKYKVTTY</sequence>
<accession>A0A0K0E992</accession>
<organism evidence="3">
    <name type="scientific">Strongyloides stercoralis</name>
    <name type="common">Threadworm</name>
    <dbReference type="NCBI Taxonomy" id="6248"/>
    <lineage>
        <taxon>Eukaryota</taxon>
        <taxon>Metazoa</taxon>
        <taxon>Ecdysozoa</taxon>
        <taxon>Nematoda</taxon>
        <taxon>Chromadorea</taxon>
        <taxon>Rhabditida</taxon>
        <taxon>Tylenchina</taxon>
        <taxon>Panagrolaimomorpha</taxon>
        <taxon>Strongyloidoidea</taxon>
        <taxon>Strongyloididae</taxon>
        <taxon>Strongyloides</taxon>
    </lineage>
</organism>
<dbReference type="WBParaSite" id="TCONS_00004729.p1">
    <property type="protein sequence ID" value="TCONS_00004729.p1"/>
    <property type="gene ID" value="XLOC_002654"/>
</dbReference>
<evidence type="ECO:0000313" key="3">
    <source>
        <dbReference type="WBParaSite" id="SSTP_0000607600.1"/>
    </source>
</evidence>
<feature type="coiled-coil region" evidence="1">
    <location>
        <begin position="46"/>
        <end position="73"/>
    </location>
</feature>
<keyword evidence="2" id="KW-1185">Reference proteome</keyword>
<dbReference type="Proteomes" id="UP000035681">
    <property type="component" value="Unplaced"/>
</dbReference>
<protein>
    <submittedName>
        <fullName evidence="3 4">3'-5' exonuclease domain-containing protein</fullName>
    </submittedName>
</protein>
<dbReference type="AlphaFoldDB" id="A0A0K0E992"/>
<evidence type="ECO:0000313" key="4">
    <source>
        <dbReference type="WBParaSite" id="TCONS_00004729.p1"/>
    </source>
</evidence>
<proteinExistence type="predicted"/>
<keyword evidence="1" id="KW-0175">Coiled coil</keyword>
<dbReference type="InterPro" id="IPR036397">
    <property type="entry name" value="RNaseH_sf"/>
</dbReference>
<name>A0A0K0E992_STRER</name>
<evidence type="ECO:0000256" key="1">
    <source>
        <dbReference type="SAM" id="Coils"/>
    </source>
</evidence>
<dbReference type="Gene3D" id="3.30.420.10">
    <property type="entry name" value="Ribonuclease H-like superfamily/Ribonuclease H"/>
    <property type="match status" value="1"/>
</dbReference>
<reference evidence="3" key="1">
    <citation type="submission" date="2015-08" db="UniProtKB">
        <authorList>
            <consortium name="WormBaseParasite"/>
        </authorList>
    </citation>
    <scope>IDENTIFICATION</scope>
</reference>
<dbReference type="GO" id="GO:0003676">
    <property type="term" value="F:nucleic acid binding"/>
    <property type="evidence" value="ECO:0007669"/>
    <property type="project" value="InterPro"/>
</dbReference>
<evidence type="ECO:0000313" key="2">
    <source>
        <dbReference type="Proteomes" id="UP000035681"/>
    </source>
</evidence>